<evidence type="ECO:0000256" key="2">
    <source>
        <dbReference type="ARBA" id="ARBA00022692"/>
    </source>
</evidence>
<keyword evidence="2 7" id="KW-0812">Transmembrane</keyword>
<dbReference type="GO" id="GO:0003677">
    <property type="term" value="F:DNA binding"/>
    <property type="evidence" value="ECO:0007669"/>
    <property type="project" value="UniProtKB-KW"/>
</dbReference>
<dbReference type="PANTHER" id="PTHR46797">
    <property type="entry name" value="HTH-TYPE TRANSCRIPTIONAL REGULATOR"/>
    <property type="match status" value="1"/>
</dbReference>
<name>A0A2T4DTL4_9BACT</name>
<keyword evidence="3 7" id="KW-1133">Transmembrane helix</keyword>
<evidence type="ECO:0000256" key="4">
    <source>
        <dbReference type="ARBA" id="ARBA00023125"/>
    </source>
</evidence>
<dbReference type="Pfam" id="PF01381">
    <property type="entry name" value="HTH_3"/>
    <property type="match status" value="1"/>
</dbReference>
<dbReference type="GO" id="GO:0003700">
    <property type="term" value="F:DNA-binding transcription factor activity"/>
    <property type="evidence" value="ECO:0007669"/>
    <property type="project" value="TreeGrafter"/>
</dbReference>
<dbReference type="InterPro" id="IPR010982">
    <property type="entry name" value="Lambda_DNA-bd_dom_sf"/>
</dbReference>
<dbReference type="InterPro" id="IPR001387">
    <property type="entry name" value="Cro/C1-type_HTH"/>
</dbReference>
<evidence type="ECO:0000256" key="5">
    <source>
        <dbReference type="ARBA" id="ARBA00023136"/>
    </source>
</evidence>
<feature type="transmembrane region" description="Helical" evidence="7">
    <location>
        <begin position="152"/>
        <end position="169"/>
    </location>
</feature>
<sequence>MSRLKALREQQNLTQEELSEKSGISARTIQRIETGREPKGHTLRVLAKALEIKESDLLHKKPEPEKQPIIEEKKELQDEAFINYSTLKLINLSSIPFIIIPPLNILIPLVLMFAMKQKNSLTKQLISIQILWTILAPIVFMLGIFFKPGNQLSFLLMITIALSNVFIILRNAREIDKRQTLHYKLNFNMI</sequence>
<dbReference type="InterPro" id="IPR019109">
    <property type="entry name" value="MamF_MmsF"/>
</dbReference>
<feature type="transmembrane region" description="Helical" evidence="7">
    <location>
        <begin position="94"/>
        <end position="114"/>
    </location>
</feature>
<evidence type="ECO:0000256" key="1">
    <source>
        <dbReference type="ARBA" id="ARBA00004141"/>
    </source>
</evidence>
<dbReference type="SMART" id="SM00530">
    <property type="entry name" value="HTH_XRE"/>
    <property type="match status" value="1"/>
</dbReference>
<evidence type="ECO:0000256" key="6">
    <source>
        <dbReference type="SAM" id="MobiDB-lite"/>
    </source>
</evidence>
<dbReference type="CDD" id="cd00093">
    <property type="entry name" value="HTH_XRE"/>
    <property type="match status" value="1"/>
</dbReference>
<dbReference type="SUPFAM" id="SSF47413">
    <property type="entry name" value="lambda repressor-like DNA-binding domains"/>
    <property type="match status" value="1"/>
</dbReference>
<gene>
    <name evidence="9" type="ORF">C9994_04365</name>
</gene>
<proteinExistence type="predicted"/>
<dbReference type="PROSITE" id="PS50943">
    <property type="entry name" value="HTH_CROC1"/>
    <property type="match status" value="1"/>
</dbReference>
<comment type="caution">
    <text evidence="9">The sequence shown here is derived from an EMBL/GenBank/DDBJ whole genome shotgun (WGS) entry which is preliminary data.</text>
</comment>
<comment type="subcellular location">
    <subcellularLocation>
        <location evidence="1">Membrane</location>
        <topology evidence="1">Multi-pass membrane protein</topology>
    </subcellularLocation>
</comment>
<keyword evidence="5 7" id="KW-0472">Membrane</keyword>
<dbReference type="PANTHER" id="PTHR46797:SF1">
    <property type="entry name" value="METHYLPHOSPHONATE SYNTHASE"/>
    <property type="match status" value="1"/>
</dbReference>
<evidence type="ECO:0000313" key="10">
    <source>
        <dbReference type="Proteomes" id="UP000240608"/>
    </source>
</evidence>
<dbReference type="Pfam" id="PF09685">
    <property type="entry name" value="MamF_MmsF"/>
    <property type="match status" value="1"/>
</dbReference>
<dbReference type="AlphaFoldDB" id="A0A2T4DTL4"/>
<dbReference type="Proteomes" id="UP000240608">
    <property type="component" value="Unassembled WGS sequence"/>
</dbReference>
<dbReference type="GO" id="GO:0005829">
    <property type="term" value="C:cytosol"/>
    <property type="evidence" value="ECO:0007669"/>
    <property type="project" value="TreeGrafter"/>
</dbReference>
<dbReference type="InterPro" id="IPR050807">
    <property type="entry name" value="TransReg_Diox_bact_type"/>
</dbReference>
<reference evidence="9 10" key="1">
    <citation type="submission" date="2018-03" db="EMBL/GenBank/DDBJ databases">
        <title>Cross-interface Injection: A General Nanoliter Liquid Handling Method Applied to Single Cells Genome Amplification Automated Nanoliter Liquid Handling Applied to Single Cell Multiple Displacement Amplification.</title>
        <authorList>
            <person name="Yun J."/>
            <person name="Xu P."/>
            <person name="Xu J."/>
            <person name="Dai X."/>
            <person name="Wang Y."/>
            <person name="Zheng X."/>
            <person name="Cao C."/>
            <person name="Yi Q."/>
            <person name="Zhu Y."/>
            <person name="Wang L."/>
            <person name="Dong Z."/>
            <person name="Huang Y."/>
            <person name="Huang L."/>
            <person name="Du W."/>
        </authorList>
    </citation>
    <scope>NUCLEOTIDE SEQUENCE [LARGE SCALE GENOMIC DNA]</scope>
    <source>
        <strain evidence="9 10">Z-D1-2</strain>
    </source>
</reference>
<evidence type="ECO:0000256" key="7">
    <source>
        <dbReference type="SAM" id="Phobius"/>
    </source>
</evidence>
<accession>A0A2T4DTL4</accession>
<dbReference type="Gene3D" id="1.10.260.40">
    <property type="entry name" value="lambda repressor-like DNA-binding domains"/>
    <property type="match status" value="1"/>
</dbReference>
<evidence type="ECO:0000259" key="8">
    <source>
        <dbReference type="PROSITE" id="PS50943"/>
    </source>
</evidence>
<dbReference type="EMBL" id="PYVU01000024">
    <property type="protein sequence ID" value="PTB97106.1"/>
    <property type="molecule type" value="Genomic_DNA"/>
</dbReference>
<evidence type="ECO:0000313" key="9">
    <source>
        <dbReference type="EMBL" id="PTB97106.1"/>
    </source>
</evidence>
<feature type="transmembrane region" description="Helical" evidence="7">
    <location>
        <begin position="126"/>
        <end position="146"/>
    </location>
</feature>
<organism evidence="9 10">
    <name type="scientific">Marivirga lumbricoides</name>
    <dbReference type="NCBI Taxonomy" id="1046115"/>
    <lineage>
        <taxon>Bacteria</taxon>
        <taxon>Pseudomonadati</taxon>
        <taxon>Bacteroidota</taxon>
        <taxon>Cytophagia</taxon>
        <taxon>Cytophagales</taxon>
        <taxon>Marivirgaceae</taxon>
        <taxon>Marivirga</taxon>
    </lineage>
</organism>
<feature type="region of interest" description="Disordered" evidence="6">
    <location>
        <begin position="1"/>
        <end position="22"/>
    </location>
</feature>
<protein>
    <submittedName>
        <fullName evidence="9">DNA-binding protein</fullName>
    </submittedName>
</protein>
<keyword evidence="4 9" id="KW-0238">DNA-binding</keyword>
<feature type="domain" description="HTH cro/C1-type" evidence="8">
    <location>
        <begin position="4"/>
        <end position="57"/>
    </location>
</feature>
<evidence type="ECO:0000256" key="3">
    <source>
        <dbReference type="ARBA" id="ARBA00022989"/>
    </source>
</evidence>